<organism evidence="2 3">
    <name type="scientific">Brassica campestris</name>
    <name type="common">Field mustard</name>
    <dbReference type="NCBI Taxonomy" id="3711"/>
    <lineage>
        <taxon>Eukaryota</taxon>
        <taxon>Viridiplantae</taxon>
        <taxon>Streptophyta</taxon>
        <taxon>Embryophyta</taxon>
        <taxon>Tracheophyta</taxon>
        <taxon>Spermatophyta</taxon>
        <taxon>Magnoliopsida</taxon>
        <taxon>eudicotyledons</taxon>
        <taxon>Gunneridae</taxon>
        <taxon>Pentapetalae</taxon>
        <taxon>rosids</taxon>
        <taxon>malvids</taxon>
        <taxon>Brassicales</taxon>
        <taxon>Brassicaceae</taxon>
        <taxon>Brassiceae</taxon>
        <taxon>Brassica</taxon>
    </lineage>
</organism>
<evidence type="ECO:0000313" key="3">
    <source>
        <dbReference type="Proteomes" id="UP000011750"/>
    </source>
</evidence>
<keyword evidence="1" id="KW-0472">Membrane</keyword>
<reference evidence="3" key="2">
    <citation type="journal article" date="2018" name="Hortic Res">
        <title>Improved Brassica rapa reference genome by single-molecule sequencing and chromosome conformation capture technologies.</title>
        <authorList>
            <person name="Zhang L."/>
            <person name="Cai X."/>
            <person name="Wu J."/>
            <person name="Liu M."/>
            <person name="Grob S."/>
            <person name="Cheng F."/>
            <person name="Liang J."/>
            <person name="Cai C."/>
            <person name="Liu Z."/>
            <person name="Liu B."/>
            <person name="Wang F."/>
            <person name="Li S."/>
            <person name="Liu F."/>
            <person name="Li X."/>
            <person name="Cheng L."/>
            <person name="Yang W."/>
            <person name="Li M.H."/>
            <person name="Grossniklaus U."/>
            <person name="Zheng H."/>
            <person name="Wang X."/>
        </authorList>
    </citation>
    <scope>NUCLEOTIDE SEQUENCE [LARGE SCALE GENOMIC DNA]</scope>
    <source>
        <strain evidence="3">cv. Chiifu-401-42</strain>
    </source>
</reference>
<dbReference type="AlphaFoldDB" id="M4FDS2"/>
<sequence length="226" mass="25641">MGDQDKEKKMDNPDVVHKVCDGPWLHQTELTIHVIAPRLCSVPKSHPFLFICFNLVLFSFFLIIYEGLCWFSPRDTSLGLADHNRTASLDTGRLCEWFESHHGLGGWAKLLVMSQKARAAKGHELPKVVSIQRSRVTKGCELPKGVSNQKVRDAKGYEHQEVRGSRGTRTKRYEDQEVRGPRVARSDRLLKPSGLGLRLTRPIGSRPKARSGKDVRWAIELDFMGR</sequence>
<proteinExistence type="predicted"/>
<dbReference type="EnsemblPlants" id="Bra039243.1">
    <property type="protein sequence ID" value="Bra039243.1-P"/>
    <property type="gene ID" value="Bra039243"/>
</dbReference>
<name>M4FDS2_BRACM</name>
<evidence type="ECO:0000256" key="1">
    <source>
        <dbReference type="SAM" id="Phobius"/>
    </source>
</evidence>
<keyword evidence="1" id="KW-0812">Transmembrane</keyword>
<evidence type="ECO:0000313" key="2">
    <source>
        <dbReference type="EnsemblPlants" id="Bra039243.1-P"/>
    </source>
</evidence>
<protein>
    <submittedName>
        <fullName evidence="2">Uncharacterized protein</fullName>
    </submittedName>
</protein>
<dbReference type="HOGENOM" id="CLU_1226343_0_0_1"/>
<keyword evidence="1" id="KW-1133">Transmembrane helix</keyword>
<reference evidence="3" key="1">
    <citation type="journal article" date="2011" name="Nat. Genet.">
        <title>The genome of the mesopolyploid crop species Brassica rapa.</title>
        <authorList>
            <consortium name="Brassica rapa Genome Sequencing Project Consortium"/>
            <person name="Wang X."/>
            <person name="Wang H."/>
            <person name="Wang J."/>
            <person name="Sun R."/>
            <person name="Wu J."/>
            <person name="Liu S."/>
            <person name="Bai Y."/>
            <person name="Mun J.H."/>
            <person name="Bancroft I."/>
            <person name="Cheng F."/>
            <person name="Huang S."/>
            <person name="Li X."/>
            <person name="Hua W."/>
            <person name="Wang J."/>
            <person name="Wang X."/>
            <person name="Freeling M."/>
            <person name="Pires J.C."/>
            <person name="Paterson A.H."/>
            <person name="Chalhoub B."/>
            <person name="Wang B."/>
            <person name="Hayward A."/>
            <person name="Sharpe A.G."/>
            <person name="Park B.S."/>
            <person name="Weisshaar B."/>
            <person name="Liu B."/>
            <person name="Li B."/>
            <person name="Liu B."/>
            <person name="Tong C."/>
            <person name="Song C."/>
            <person name="Duran C."/>
            <person name="Peng C."/>
            <person name="Geng C."/>
            <person name="Koh C."/>
            <person name="Lin C."/>
            <person name="Edwards D."/>
            <person name="Mu D."/>
            <person name="Shen D."/>
            <person name="Soumpourou E."/>
            <person name="Li F."/>
            <person name="Fraser F."/>
            <person name="Conant G."/>
            <person name="Lassalle G."/>
            <person name="King G.J."/>
            <person name="Bonnema G."/>
            <person name="Tang H."/>
            <person name="Wang H."/>
            <person name="Belcram H."/>
            <person name="Zhou H."/>
            <person name="Hirakawa H."/>
            <person name="Abe H."/>
            <person name="Guo H."/>
            <person name="Wang H."/>
            <person name="Jin H."/>
            <person name="Parkin I.A."/>
            <person name="Batley J."/>
            <person name="Kim J.S."/>
            <person name="Just J."/>
            <person name="Li J."/>
            <person name="Xu J."/>
            <person name="Deng J."/>
            <person name="Kim J.A."/>
            <person name="Li J."/>
            <person name="Yu J."/>
            <person name="Meng J."/>
            <person name="Wang J."/>
            <person name="Min J."/>
            <person name="Poulain J."/>
            <person name="Wang J."/>
            <person name="Hatakeyama K."/>
            <person name="Wu K."/>
            <person name="Wang L."/>
            <person name="Fang L."/>
            <person name="Trick M."/>
            <person name="Links M.G."/>
            <person name="Zhao M."/>
            <person name="Jin M."/>
            <person name="Ramchiary N."/>
            <person name="Drou N."/>
            <person name="Berkman P.J."/>
            <person name="Cai Q."/>
            <person name="Huang Q."/>
            <person name="Li R."/>
            <person name="Tabata S."/>
            <person name="Cheng S."/>
            <person name="Zhang S."/>
            <person name="Zhang S."/>
            <person name="Huang S."/>
            <person name="Sato S."/>
            <person name="Sun S."/>
            <person name="Kwon S.J."/>
            <person name="Choi S.R."/>
            <person name="Lee T.H."/>
            <person name="Fan W."/>
            <person name="Zhao X."/>
            <person name="Tan X."/>
            <person name="Xu X."/>
            <person name="Wang Y."/>
            <person name="Qiu Y."/>
            <person name="Yin Y."/>
            <person name="Li Y."/>
            <person name="Du Y."/>
            <person name="Liao Y."/>
            <person name="Lim Y."/>
            <person name="Narusaka Y."/>
            <person name="Wang Y."/>
            <person name="Wang Z."/>
            <person name="Li Z."/>
            <person name="Wang Z."/>
            <person name="Xiong Z."/>
            <person name="Zhang Z."/>
        </authorList>
    </citation>
    <scope>NUCLEOTIDE SEQUENCE [LARGE SCALE GENOMIC DNA]</scope>
    <source>
        <strain evidence="3">cv. Chiifu-401-42</strain>
    </source>
</reference>
<reference evidence="2" key="3">
    <citation type="submission" date="2023-03" db="UniProtKB">
        <authorList>
            <consortium name="EnsemblPlants"/>
        </authorList>
    </citation>
    <scope>IDENTIFICATION</scope>
    <source>
        <strain evidence="2">cv. Chiifu-401-42</strain>
    </source>
</reference>
<keyword evidence="3" id="KW-1185">Reference proteome</keyword>
<dbReference type="Gramene" id="Bra039243.1">
    <property type="protein sequence ID" value="Bra039243.1-P"/>
    <property type="gene ID" value="Bra039243"/>
</dbReference>
<feature type="transmembrane region" description="Helical" evidence="1">
    <location>
        <begin position="48"/>
        <end position="68"/>
    </location>
</feature>
<accession>M4FDS2</accession>
<dbReference type="InParanoid" id="M4FDS2"/>
<dbReference type="Proteomes" id="UP000011750">
    <property type="component" value="Unassembled WGS sequence"/>
</dbReference>